<feature type="compositionally biased region" description="Polar residues" evidence="1">
    <location>
        <begin position="331"/>
        <end position="345"/>
    </location>
</feature>
<feature type="compositionally biased region" description="Low complexity" evidence="1">
    <location>
        <begin position="71"/>
        <end position="87"/>
    </location>
</feature>
<gene>
    <name evidence="2" type="ORF">KUTeg_000721</name>
</gene>
<feature type="compositionally biased region" description="Polar residues" evidence="1">
    <location>
        <begin position="110"/>
        <end position="126"/>
    </location>
</feature>
<sequence>MANFGSMERDLLSETFDLLEDMNVGNFDWKKLKRFSTMSADDFFKTPLDSFSFKKRPVDRERSRTLTSDFFSSSPHFSSSPNFSSTSKTRTETDCGDGFFKRTKFRRSESNYSTSSCDTNSSNETYSDNSDSRRSSVVTDENIRSSHSGTGHQYSGTSHYHPATSHHGHNRTASQSSNVDLSKKLENQFLKEERHSMPHEIYSNCDRNLNDLDRPRSVPLNPNDPRNSNNWKDSGSNFKCFPSKIMDSRDLGSFRGNRLQSLDGVDEDGFSDSTETGLLRAQDKVLLSQLQRCQDTIEDIKKQRRLSESEEEEWEDWEIAEFDRREKEASEASQSPNRSFETQPSEESELKCGIKQDVQADI</sequence>
<feature type="compositionally biased region" description="Acidic residues" evidence="1">
    <location>
        <begin position="309"/>
        <end position="320"/>
    </location>
</feature>
<accession>A0ABQ9FYE2</accession>
<reference evidence="2 3" key="1">
    <citation type="submission" date="2022-12" db="EMBL/GenBank/DDBJ databases">
        <title>Chromosome-level genome of Tegillarca granosa.</title>
        <authorList>
            <person name="Kim J."/>
        </authorList>
    </citation>
    <scope>NUCLEOTIDE SEQUENCE [LARGE SCALE GENOMIC DNA]</scope>
    <source>
        <strain evidence="2">Teg-2019</strain>
        <tissue evidence="2">Adductor muscle</tissue>
    </source>
</reference>
<protein>
    <submittedName>
        <fullName evidence="2">Uncharacterized protein</fullName>
    </submittedName>
</protein>
<feature type="region of interest" description="Disordered" evidence="1">
    <location>
        <begin position="193"/>
        <end position="235"/>
    </location>
</feature>
<comment type="caution">
    <text evidence="2">The sequence shown here is derived from an EMBL/GenBank/DDBJ whole genome shotgun (WGS) entry which is preliminary data.</text>
</comment>
<evidence type="ECO:0000313" key="3">
    <source>
        <dbReference type="Proteomes" id="UP001217089"/>
    </source>
</evidence>
<name>A0ABQ9FYE2_TEGGR</name>
<feature type="region of interest" description="Disordered" evidence="1">
    <location>
        <begin position="71"/>
        <end position="93"/>
    </location>
</feature>
<organism evidence="2 3">
    <name type="scientific">Tegillarca granosa</name>
    <name type="common">Malaysian cockle</name>
    <name type="synonym">Anadara granosa</name>
    <dbReference type="NCBI Taxonomy" id="220873"/>
    <lineage>
        <taxon>Eukaryota</taxon>
        <taxon>Metazoa</taxon>
        <taxon>Spiralia</taxon>
        <taxon>Lophotrochozoa</taxon>
        <taxon>Mollusca</taxon>
        <taxon>Bivalvia</taxon>
        <taxon>Autobranchia</taxon>
        <taxon>Pteriomorphia</taxon>
        <taxon>Arcoida</taxon>
        <taxon>Arcoidea</taxon>
        <taxon>Arcidae</taxon>
        <taxon>Tegillarca</taxon>
    </lineage>
</organism>
<dbReference type="EMBL" id="JARBDR010000018">
    <property type="protein sequence ID" value="KAJ8322250.1"/>
    <property type="molecule type" value="Genomic_DNA"/>
</dbReference>
<feature type="region of interest" description="Disordered" evidence="1">
    <location>
        <begin position="302"/>
        <end position="362"/>
    </location>
</feature>
<evidence type="ECO:0000313" key="2">
    <source>
        <dbReference type="EMBL" id="KAJ8322250.1"/>
    </source>
</evidence>
<dbReference type="Proteomes" id="UP001217089">
    <property type="component" value="Unassembled WGS sequence"/>
</dbReference>
<feature type="region of interest" description="Disordered" evidence="1">
    <location>
        <begin position="110"/>
        <end position="179"/>
    </location>
</feature>
<keyword evidence="3" id="KW-1185">Reference proteome</keyword>
<feature type="compositionally biased region" description="Polar residues" evidence="1">
    <location>
        <begin position="145"/>
        <end position="158"/>
    </location>
</feature>
<feature type="compositionally biased region" description="Polar residues" evidence="1">
    <location>
        <begin position="224"/>
        <end position="235"/>
    </location>
</feature>
<evidence type="ECO:0000256" key="1">
    <source>
        <dbReference type="SAM" id="MobiDB-lite"/>
    </source>
</evidence>
<feature type="compositionally biased region" description="Basic and acidic residues" evidence="1">
    <location>
        <begin position="321"/>
        <end position="330"/>
    </location>
</feature>
<proteinExistence type="predicted"/>